<dbReference type="GO" id="GO:0005524">
    <property type="term" value="F:ATP binding"/>
    <property type="evidence" value="ECO:0007669"/>
    <property type="project" value="UniProtKB-KW"/>
</dbReference>
<organism evidence="6 7">
    <name type="scientific">Naegleria fowleri</name>
    <name type="common">Brain eating amoeba</name>
    <dbReference type="NCBI Taxonomy" id="5763"/>
    <lineage>
        <taxon>Eukaryota</taxon>
        <taxon>Discoba</taxon>
        <taxon>Heterolobosea</taxon>
        <taxon>Tetramitia</taxon>
        <taxon>Eutetramitia</taxon>
        <taxon>Vahlkampfiidae</taxon>
        <taxon>Naegleria</taxon>
    </lineage>
</organism>
<dbReference type="InterPro" id="IPR043129">
    <property type="entry name" value="ATPase_NBD"/>
</dbReference>
<proteinExistence type="inferred from homology"/>
<evidence type="ECO:0000313" key="6">
    <source>
        <dbReference type="EMBL" id="KAF0971492.1"/>
    </source>
</evidence>
<dbReference type="Gene3D" id="3.30.420.40">
    <property type="match status" value="2"/>
</dbReference>
<dbReference type="AlphaFoldDB" id="A0A6A5B875"/>
<dbReference type="Pfam" id="PF00012">
    <property type="entry name" value="HSP70"/>
    <property type="match status" value="1"/>
</dbReference>
<reference evidence="6 7" key="1">
    <citation type="journal article" date="2019" name="Sci. Rep.">
        <title>Nanopore sequencing improves the draft genome of the human pathogenic amoeba Naegleria fowleri.</title>
        <authorList>
            <person name="Liechti N."/>
            <person name="Schurch N."/>
            <person name="Bruggmann R."/>
            <person name="Wittwer M."/>
        </authorList>
    </citation>
    <scope>NUCLEOTIDE SEQUENCE [LARGE SCALE GENOMIC DNA]</scope>
    <source>
        <strain evidence="6 7">ATCC 30894</strain>
    </source>
</reference>
<comment type="similarity">
    <text evidence="1 4">Belongs to the heat shock protein 70 family.</text>
</comment>
<keyword evidence="7" id="KW-1185">Reference proteome</keyword>
<dbReference type="VEuPathDB" id="AmoebaDB:NfTy_067530"/>
<dbReference type="EMBL" id="VFQX01000080">
    <property type="protein sequence ID" value="KAF0971492.1"/>
    <property type="molecule type" value="Genomic_DNA"/>
</dbReference>
<comment type="caution">
    <text evidence="6">The sequence shown here is derived from an EMBL/GenBank/DDBJ whole genome shotgun (WGS) entry which is preliminary data.</text>
</comment>
<dbReference type="PANTHER" id="PTHR19375">
    <property type="entry name" value="HEAT SHOCK PROTEIN 70KDA"/>
    <property type="match status" value="1"/>
</dbReference>
<evidence type="ECO:0000256" key="3">
    <source>
        <dbReference type="ARBA" id="ARBA00022840"/>
    </source>
</evidence>
<dbReference type="PRINTS" id="PR00301">
    <property type="entry name" value="HEATSHOCK70"/>
</dbReference>
<protein>
    <submittedName>
        <fullName evidence="6">Uncharacterized protein</fullName>
    </submittedName>
</protein>
<name>A0A6A5B875_NAEFO</name>
<feature type="compositionally biased region" description="Low complexity" evidence="5">
    <location>
        <begin position="61"/>
        <end position="82"/>
    </location>
</feature>
<dbReference type="SUPFAM" id="SSF53067">
    <property type="entry name" value="Actin-like ATPase domain"/>
    <property type="match status" value="2"/>
</dbReference>
<evidence type="ECO:0000256" key="1">
    <source>
        <dbReference type="ARBA" id="ARBA00007381"/>
    </source>
</evidence>
<dbReference type="OrthoDB" id="29851at2759"/>
<evidence type="ECO:0000256" key="4">
    <source>
        <dbReference type="RuleBase" id="RU003322"/>
    </source>
</evidence>
<feature type="region of interest" description="Disordered" evidence="5">
    <location>
        <begin position="47"/>
        <end position="82"/>
    </location>
</feature>
<dbReference type="RefSeq" id="XP_044556208.1">
    <property type="nucleotide sequence ID" value="XM_044700499.1"/>
</dbReference>
<evidence type="ECO:0000256" key="2">
    <source>
        <dbReference type="ARBA" id="ARBA00022741"/>
    </source>
</evidence>
<dbReference type="VEuPathDB" id="AmoebaDB:NF0023480"/>
<evidence type="ECO:0000256" key="5">
    <source>
        <dbReference type="SAM" id="MobiDB-lite"/>
    </source>
</evidence>
<dbReference type="VEuPathDB" id="AmoebaDB:FDP41_010224"/>
<dbReference type="InterPro" id="IPR013126">
    <property type="entry name" value="Hsp_70_fam"/>
</dbReference>
<gene>
    <name evidence="6" type="ORF">FDP41_010224</name>
</gene>
<evidence type="ECO:0000313" key="7">
    <source>
        <dbReference type="Proteomes" id="UP000444721"/>
    </source>
</evidence>
<dbReference type="Gene3D" id="3.90.640.10">
    <property type="entry name" value="Actin, Chain A, domain 4"/>
    <property type="match status" value="1"/>
</dbReference>
<feature type="compositionally biased region" description="Basic and acidic residues" evidence="5">
    <location>
        <begin position="47"/>
        <end position="57"/>
    </location>
</feature>
<dbReference type="Proteomes" id="UP000444721">
    <property type="component" value="Unassembled WGS sequence"/>
</dbReference>
<keyword evidence="3 4" id="KW-0067">ATP-binding</keyword>
<accession>A0A6A5B875</accession>
<keyword evidence="2 4" id="KW-0547">Nucleotide-binding</keyword>
<dbReference type="GO" id="GO:0140662">
    <property type="term" value="F:ATP-dependent protein folding chaperone"/>
    <property type="evidence" value="ECO:0007669"/>
    <property type="project" value="InterPro"/>
</dbReference>
<dbReference type="Gene3D" id="3.30.30.30">
    <property type="match status" value="1"/>
</dbReference>
<dbReference type="FunFam" id="3.90.640.10:FF:000010">
    <property type="entry name" value="heat shock 70 kDa protein 14"/>
    <property type="match status" value="1"/>
</dbReference>
<sequence>MTPHQSFLVFTMATRYQLSFDTIFGDDQGSEHLNLKDRCQTRFQEKVEFSQKNDQKKSKASSKATSSSTEQASSSSTASSSSESTTAVFDGAIGIDFGNHNCTVAYFNVQHLLSSFPNLNSSSALTSSSPNKPCYAATVIQPVQNMNSHVVIIQNEDGAHHTPSVIKVNTIIEGEGTDNEKTREEIIVGFPPLPGASLAPDQVVSDLKEFMLEDEERMKKENTESPERIAFNGEEYSQDYMVSLLLGKMKNIAEHYLGKKVKKAVISCPSNSSHCEAVIRKACDLLDMKVLTILKEPIAALIGYGFDLPKPNEGARKVCVIDVGALETNISIVKVAENGLFEMIKSESKRPLGGESIDQVMIQMCLQEFKRLYYKNMSESMFQQEVGKNRKVQNKLRRSCENAKIVLSNNQQAMIEIDSLYDGLDFQFKITRARFESSVMSIFASIIEHARQTADSLAEQDYSFASITDVVLVGGSCQIPKLRDSIQTLFSQAKVHDSAVEDSIAIGCAIQAHLMHMYSHLMNNKTN</sequence>
<dbReference type="GeneID" id="68117439"/>